<dbReference type="InterPro" id="IPR041856">
    <property type="entry name" value="NAD+_synth_C"/>
</dbReference>
<evidence type="ECO:0000256" key="8">
    <source>
        <dbReference type="PIRNR" id="PIRNR006630"/>
    </source>
</evidence>
<protein>
    <recommendedName>
        <fullName evidence="7 8">Glutamine-dependent NAD(+) synthetase</fullName>
        <ecNumber evidence="7 8">6.3.5.1</ecNumber>
    </recommendedName>
    <alternativeName>
        <fullName evidence="7 8">NAD(+) synthase [glutamine-hydrolyzing]</fullName>
    </alternativeName>
</protein>
<feature type="binding site" evidence="7">
    <location>
        <begin position="509"/>
        <end position="512"/>
    </location>
    <ligand>
        <name>deamido-NAD(+)</name>
        <dbReference type="ChEBI" id="CHEBI:58437"/>
        <note>ligand shared between two neighboring subunits</note>
    </ligand>
</feature>
<dbReference type="GO" id="GO:0005737">
    <property type="term" value="C:cytoplasm"/>
    <property type="evidence" value="ECO:0007669"/>
    <property type="project" value="InterPro"/>
</dbReference>
<dbReference type="InterPro" id="IPR014445">
    <property type="entry name" value="Gln-dep_NAD_synthase"/>
</dbReference>
<dbReference type="UniPathway" id="UPA00253">
    <property type="reaction ID" value="UER00334"/>
</dbReference>
<dbReference type="Gene3D" id="3.60.110.10">
    <property type="entry name" value="Carbon-nitrogen hydrolase"/>
    <property type="match status" value="1"/>
</dbReference>
<feature type="active site" description="Proton acceptor; for glutaminase activity" evidence="7">
    <location>
        <position position="70"/>
    </location>
</feature>
<dbReference type="GO" id="GO:0003952">
    <property type="term" value="F:NAD+ synthase (glutamine-hydrolyzing) activity"/>
    <property type="evidence" value="ECO:0007669"/>
    <property type="project" value="UniProtKB-UniRule"/>
</dbReference>
<dbReference type="NCBIfam" id="TIGR00552">
    <property type="entry name" value="nadE"/>
    <property type="match status" value="1"/>
</dbReference>
<evidence type="ECO:0000256" key="7">
    <source>
        <dbReference type="HAMAP-Rule" id="MF_02090"/>
    </source>
</evidence>
<reference evidence="12" key="1">
    <citation type="submission" date="2019-12" db="EMBL/GenBank/DDBJ databases">
        <title>Complete genome of Terracaulis silvestris 0127_4.</title>
        <authorList>
            <person name="Vieira S."/>
            <person name="Riedel T."/>
            <person name="Sproer C."/>
            <person name="Pascual J."/>
            <person name="Boedeker C."/>
            <person name="Overmann J."/>
        </authorList>
    </citation>
    <scope>NUCLEOTIDE SEQUENCE [LARGE SCALE GENOMIC DNA]</scope>
    <source>
        <strain evidence="12">0127_4</strain>
    </source>
</reference>
<evidence type="ECO:0000256" key="4">
    <source>
        <dbReference type="ARBA" id="ARBA00022741"/>
    </source>
</evidence>
<dbReference type="SUPFAM" id="SSF56317">
    <property type="entry name" value="Carbon-nitrogen hydrolase"/>
    <property type="match status" value="1"/>
</dbReference>
<keyword evidence="12" id="KW-1185">Reference proteome</keyword>
<accession>A0A6I6MJH5</accession>
<dbReference type="AlphaFoldDB" id="A0A6I6MJH5"/>
<feature type="active site" description="For glutaminase activity" evidence="7">
    <location>
        <position position="139"/>
    </location>
</feature>
<proteinExistence type="inferred from homology"/>
<gene>
    <name evidence="7 11" type="primary">nadE</name>
    <name evidence="11" type="ORF">DSM104635_00847</name>
</gene>
<feature type="binding site" evidence="7">
    <location>
        <begin position="385"/>
        <end position="392"/>
    </location>
    <ligand>
        <name>ATP</name>
        <dbReference type="ChEBI" id="CHEBI:30616"/>
    </ligand>
</feature>
<evidence type="ECO:0000259" key="10">
    <source>
        <dbReference type="PROSITE" id="PS50263"/>
    </source>
</evidence>
<dbReference type="FunFam" id="1.10.10.1140:FF:000001">
    <property type="entry name" value="Glutamine-dependent NAD(+) synthetase"/>
    <property type="match status" value="1"/>
</dbReference>
<dbReference type="PANTHER" id="PTHR23090">
    <property type="entry name" value="NH 3 /GLUTAMINE-DEPENDENT NAD + SYNTHETASE"/>
    <property type="match status" value="1"/>
</dbReference>
<keyword evidence="3 7" id="KW-0436">Ligase</keyword>
<dbReference type="HAMAP" id="MF_02090">
    <property type="entry name" value="NadE_glutamine_dep"/>
    <property type="match status" value="1"/>
</dbReference>
<dbReference type="GO" id="GO:0005524">
    <property type="term" value="F:ATP binding"/>
    <property type="evidence" value="ECO:0007669"/>
    <property type="project" value="UniProtKB-UniRule"/>
</dbReference>
<dbReference type="CDD" id="cd07570">
    <property type="entry name" value="GAT_Gln-NAD-synth"/>
    <property type="match status" value="1"/>
</dbReference>
<dbReference type="PIRSF" id="PIRSF006630">
    <property type="entry name" value="NADS_GAT"/>
    <property type="match status" value="1"/>
</dbReference>
<dbReference type="Gene3D" id="3.40.50.620">
    <property type="entry name" value="HUPs"/>
    <property type="match status" value="1"/>
</dbReference>
<dbReference type="NCBIfam" id="NF002730">
    <property type="entry name" value="PRK02628.1"/>
    <property type="match status" value="1"/>
</dbReference>
<evidence type="ECO:0000256" key="3">
    <source>
        <dbReference type="ARBA" id="ARBA00022598"/>
    </source>
</evidence>
<feature type="binding site" evidence="7">
    <location>
        <position position="504"/>
    </location>
    <ligand>
        <name>deamido-NAD(+)</name>
        <dbReference type="ChEBI" id="CHEBI:58437"/>
        <note>ligand shared between two neighboring subunits</note>
    </ligand>
</feature>
<dbReference type="EC" id="6.3.5.1" evidence="7 8"/>
<dbReference type="InterPro" id="IPR036526">
    <property type="entry name" value="C-N_Hydrolase_sf"/>
</dbReference>
<feature type="binding site" evidence="7">
    <location>
        <position position="475"/>
    </location>
    <ligand>
        <name>deamido-NAD(+)</name>
        <dbReference type="ChEBI" id="CHEBI:58437"/>
        <note>ligand shared between two neighboring subunits</note>
    </ligand>
</feature>
<dbReference type="Gene3D" id="1.10.10.1140">
    <property type="entry name" value="Glutamine-dependent NAD+ synthetase, C-terminal domain"/>
    <property type="match status" value="1"/>
</dbReference>
<comment type="pathway">
    <text evidence="1 7 8">Cofactor biosynthesis; NAD(+) biosynthesis; NAD(+) from deamido-NAD(+) (L-Gln route): step 1/1.</text>
</comment>
<dbReference type="SUPFAM" id="SSF52402">
    <property type="entry name" value="Adenine nucleotide alpha hydrolases-like"/>
    <property type="match status" value="1"/>
</dbReference>
<name>A0A6I6MJH5_9CAUL</name>
<sequence>MLHGVRLMAARKPQTSAEDRFKSLYAHGFVRVAACAPVVAPADPVTNAERILKFWREADGERAAVLLTPELSLSGYAIDDLLLQEPLLDAVETTIARLKAESANLFPILIVGAPLRLHGALYNCAVVIHRGAILGVVPKSFLPNYREFYEKRYFGVASDTREELITVAGESVDFGADVIFKANDIPDFAFHVEICEDFWSPVPPSTHGAMAGATVLFNLSASNIVIGKAEDRAVLCDSQSRRAVAAYVFAAAGYGESTTDLAWDGQVIAYEMGEKIADGERFSRDPKLVVADIDVQRIAQERRRLSNFRDSAAREKERLVRFGHTTFDLEPPTGPLPLKRKLDQFPFVPDDLTKRDRDCFEAYNIQVQGLAKRVETTGSNRVVLGISGGLDSTHALIVAARAFDMLGLPRKNIVGVTMPGFATTDATKSNAWALMKALGIDAREVSIQPLSQRMLEDLDHPAARGEPVYDVAYENVQAGLRTDYLFRLANKEGGFVVGTGDLSELALGWCTYGVGDHMSHYNVNGGAPKTLIQHLILWVADTNIFDANTSKTLRSVLEGEISPELIPGETQQSTQAVVGPYELQDFNLFWLTRYGLKPSKILFLAWSAWREKYDYATLRKWLEVFLTRFFTSQYKRSAVPNGPKIVSGGALSPRGDWRMPSDVSAATWLAELHANTPEKLD</sequence>
<keyword evidence="4 7" id="KW-0547">Nucleotide-binding</keyword>
<evidence type="ECO:0000256" key="9">
    <source>
        <dbReference type="RuleBase" id="RU003811"/>
    </source>
</evidence>
<feature type="binding site" evidence="7">
    <location>
        <position position="222"/>
    </location>
    <ligand>
        <name>L-glutamine</name>
        <dbReference type="ChEBI" id="CHEBI:58359"/>
    </ligand>
</feature>
<dbReference type="FunFam" id="3.40.50.620:FF:000155">
    <property type="entry name" value="Glutamine-dependent NAD(+) synthetase"/>
    <property type="match status" value="1"/>
</dbReference>
<keyword evidence="6 7" id="KW-0520">NAD</keyword>
<feature type="active site" description="Nucleophile; for glutaminase activity" evidence="7">
    <location>
        <position position="195"/>
    </location>
</feature>
<dbReference type="Pfam" id="PF00795">
    <property type="entry name" value="CN_hydrolase"/>
    <property type="match status" value="1"/>
</dbReference>
<dbReference type="InterPro" id="IPR014729">
    <property type="entry name" value="Rossmann-like_a/b/a_fold"/>
</dbReference>
<keyword evidence="5 7" id="KW-0067">ATP-binding</keyword>
<dbReference type="PROSITE" id="PS50263">
    <property type="entry name" value="CN_HYDROLASE"/>
    <property type="match status" value="1"/>
</dbReference>
<comment type="similarity">
    <text evidence="9">Belongs to the NAD synthetase family.</text>
</comment>
<feature type="binding site" evidence="7">
    <location>
        <position position="635"/>
    </location>
    <ligand>
        <name>deamido-NAD(+)</name>
        <dbReference type="ChEBI" id="CHEBI:58437"/>
        <note>ligand shared between two neighboring subunits</note>
    </ligand>
</feature>
<dbReference type="PANTHER" id="PTHR23090:SF9">
    <property type="entry name" value="GLUTAMINE-DEPENDENT NAD(+) SYNTHETASE"/>
    <property type="match status" value="1"/>
</dbReference>
<dbReference type="Proteomes" id="UP000431269">
    <property type="component" value="Chromosome"/>
</dbReference>
<comment type="function">
    <text evidence="7">Catalyzes the ATP-dependent amidation of deamido-NAD to form NAD. Uses L-glutamine as a nitrogen source.</text>
</comment>
<evidence type="ECO:0000256" key="1">
    <source>
        <dbReference type="ARBA" id="ARBA00005188"/>
    </source>
</evidence>
<evidence type="ECO:0000313" key="12">
    <source>
        <dbReference type="Proteomes" id="UP000431269"/>
    </source>
</evidence>
<evidence type="ECO:0000256" key="6">
    <source>
        <dbReference type="ARBA" id="ARBA00023027"/>
    </source>
</evidence>
<dbReference type="GO" id="GO:0008795">
    <property type="term" value="F:NAD+ synthase activity"/>
    <property type="evidence" value="ECO:0007669"/>
    <property type="project" value="UniProtKB-UniRule"/>
</dbReference>
<feature type="domain" description="CN hydrolase" evidence="10">
    <location>
        <begin position="30"/>
        <end position="295"/>
    </location>
</feature>
<dbReference type="InterPro" id="IPR022310">
    <property type="entry name" value="NAD/GMP_synthase"/>
</dbReference>
<evidence type="ECO:0000313" key="11">
    <source>
        <dbReference type="EMBL" id="QGZ94031.1"/>
    </source>
</evidence>
<comment type="catalytic activity">
    <reaction evidence="7 8">
        <text>deamido-NAD(+) + L-glutamine + ATP + H2O = L-glutamate + AMP + diphosphate + NAD(+) + H(+)</text>
        <dbReference type="Rhea" id="RHEA:24384"/>
        <dbReference type="ChEBI" id="CHEBI:15377"/>
        <dbReference type="ChEBI" id="CHEBI:15378"/>
        <dbReference type="ChEBI" id="CHEBI:29985"/>
        <dbReference type="ChEBI" id="CHEBI:30616"/>
        <dbReference type="ChEBI" id="CHEBI:33019"/>
        <dbReference type="ChEBI" id="CHEBI:57540"/>
        <dbReference type="ChEBI" id="CHEBI:58359"/>
        <dbReference type="ChEBI" id="CHEBI:58437"/>
        <dbReference type="ChEBI" id="CHEBI:456215"/>
        <dbReference type="EC" id="6.3.5.1"/>
    </reaction>
</comment>
<feature type="binding site" evidence="7">
    <location>
        <position position="228"/>
    </location>
    <ligand>
        <name>L-glutamine</name>
        <dbReference type="ChEBI" id="CHEBI:58359"/>
    </ligand>
</feature>
<dbReference type="GO" id="GO:0009435">
    <property type="term" value="P:NAD+ biosynthetic process"/>
    <property type="evidence" value="ECO:0007669"/>
    <property type="project" value="UniProtKB-UniRule"/>
</dbReference>
<evidence type="ECO:0000256" key="5">
    <source>
        <dbReference type="ARBA" id="ARBA00022840"/>
    </source>
</evidence>
<dbReference type="InterPro" id="IPR003694">
    <property type="entry name" value="NAD_synthase"/>
</dbReference>
<feature type="binding site" evidence="7">
    <location>
        <position position="499"/>
    </location>
    <ligand>
        <name>ATP</name>
        <dbReference type="ChEBI" id="CHEBI:30616"/>
    </ligand>
</feature>
<dbReference type="CDD" id="cd00553">
    <property type="entry name" value="NAD_synthase"/>
    <property type="match status" value="1"/>
</dbReference>
<organism evidence="11 12">
    <name type="scientific">Terricaulis silvestris</name>
    <dbReference type="NCBI Taxonomy" id="2686094"/>
    <lineage>
        <taxon>Bacteria</taxon>
        <taxon>Pseudomonadati</taxon>
        <taxon>Pseudomonadota</taxon>
        <taxon>Alphaproteobacteria</taxon>
        <taxon>Caulobacterales</taxon>
        <taxon>Caulobacteraceae</taxon>
        <taxon>Terricaulis</taxon>
    </lineage>
</organism>
<dbReference type="EMBL" id="CP047045">
    <property type="protein sequence ID" value="QGZ94031.1"/>
    <property type="molecule type" value="Genomic_DNA"/>
</dbReference>
<dbReference type="InterPro" id="IPR003010">
    <property type="entry name" value="C-N_Hydrolase"/>
</dbReference>
<dbReference type="GO" id="GO:0004359">
    <property type="term" value="F:glutaminase activity"/>
    <property type="evidence" value="ECO:0007669"/>
    <property type="project" value="InterPro"/>
</dbReference>
<feature type="binding site" evidence="7">
    <location>
        <position position="145"/>
    </location>
    <ligand>
        <name>L-glutamine</name>
        <dbReference type="ChEBI" id="CHEBI:58359"/>
    </ligand>
</feature>
<comment type="similarity">
    <text evidence="2 7 8">In the C-terminal section; belongs to the NAD synthetase family.</text>
</comment>
<dbReference type="KEGG" id="tsv:DSM104635_00847"/>
<evidence type="ECO:0000256" key="2">
    <source>
        <dbReference type="ARBA" id="ARBA00007145"/>
    </source>
</evidence>
<dbReference type="Pfam" id="PF02540">
    <property type="entry name" value="NAD_synthase"/>
    <property type="match status" value="1"/>
</dbReference>